<dbReference type="PANTHER" id="PTHR34298">
    <property type="entry name" value="SEGREGATION AND CONDENSATION PROTEIN B"/>
    <property type="match status" value="1"/>
</dbReference>
<name>A0ABW8TSE1_9CLOT</name>
<comment type="subunit">
    <text evidence="5">Homodimer. Homodimerization may be required to stabilize the binding of ScpA to the Smc head domains. Component of a cohesin-like complex composed of ScpA, ScpB and the Smc homodimer, in which ScpA and ScpB bind to the head domain of Smc. The presence of the three proteins is required for the association of the complex with DNA.</text>
</comment>
<reference evidence="6 7" key="1">
    <citation type="submission" date="2024-11" db="EMBL/GenBank/DDBJ databases">
        <authorList>
            <person name="Heng Y.C."/>
            <person name="Lim A.C.H."/>
            <person name="Lee J.K.Y."/>
            <person name="Kittelmann S."/>
        </authorList>
    </citation>
    <scope>NUCLEOTIDE SEQUENCE [LARGE SCALE GENOMIC DNA]</scope>
    <source>
        <strain evidence="6 7">WILCCON 0202</strain>
    </source>
</reference>
<gene>
    <name evidence="5 6" type="primary">scpB</name>
    <name evidence="6" type="ORF">ACJDUH_09650</name>
</gene>
<keyword evidence="3 5" id="KW-0159">Chromosome partition</keyword>
<dbReference type="SUPFAM" id="SSF46785">
    <property type="entry name" value="Winged helix' DNA-binding domain"/>
    <property type="match status" value="2"/>
</dbReference>
<dbReference type="RefSeq" id="WP_406764946.1">
    <property type="nucleotide sequence ID" value="NZ_JBJHZY010000001.1"/>
</dbReference>
<protein>
    <recommendedName>
        <fullName evidence="5">Segregation and condensation protein B</fullName>
    </recommendedName>
</protein>
<comment type="subcellular location">
    <subcellularLocation>
        <location evidence="5">Cytoplasm</location>
    </subcellularLocation>
    <text evidence="5">Associated with two foci at the outer edges of the nucleoid region in young cells, and at four foci within both cell halves in older cells.</text>
</comment>
<sequence length="203" mass="23063">MKKAYLDQLEIDEISKKKVYFSIIESLLFASGDPLKDKEIASIIECDLETTRNLLEMLKESYESEERGIMLITLNDEYQLVTKAINTNYVQKLLKINTRQSLSQAALETLAIIAYKQPITRINIDEIRGVKSDRAVLTLTEKGLIKEVGRLEVPGRPVLFATTDKFLLHFGLENLEQLPVLDDLASLEIIATEDDNSENETKE</sequence>
<evidence type="ECO:0000256" key="2">
    <source>
        <dbReference type="ARBA" id="ARBA00022618"/>
    </source>
</evidence>
<keyword evidence="1 5" id="KW-0963">Cytoplasm</keyword>
<dbReference type="Proteomes" id="UP001623661">
    <property type="component" value="Unassembled WGS sequence"/>
</dbReference>
<dbReference type="Pfam" id="PF04079">
    <property type="entry name" value="SMC_ScpB"/>
    <property type="match status" value="1"/>
</dbReference>
<dbReference type="EMBL" id="JBJHZY010000001">
    <property type="protein sequence ID" value="MFL0268370.1"/>
    <property type="molecule type" value="Genomic_DNA"/>
</dbReference>
<comment type="similarity">
    <text evidence="5">Belongs to the ScpB family.</text>
</comment>
<evidence type="ECO:0000256" key="5">
    <source>
        <dbReference type="HAMAP-Rule" id="MF_01804"/>
    </source>
</evidence>
<evidence type="ECO:0000313" key="6">
    <source>
        <dbReference type="EMBL" id="MFL0268370.1"/>
    </source>
</evidence>
<dbReference type="InterPro" id="IPR005234">
    <property type="entry name" value="ScpB_csome_segregation"/>
</dbReference>
<accession>A0ABW8TSE1</accession>
<dbReference type="Gene3D" id="1.10.10.10">
    <property type="entry name" value="Winged helix-like DNA-binding domain superfamily/Winged helix DNA-binding domain"/>
    <property type="match status" value="2"/>
</dbReference>
<keyword evidence="2 5" id="KW-0132">Cell division</keyword>
<dbReference type="NCBIfam" id="TIGR00281">
    <property type="entry name" value="SMC-Scp complex subunit ScpB"/>
    <property type="match status" value="1"/>
</dbReference>
<keyword evidence="7" id="KW-1185">Reference proteome</keyword>
<comment type="caution">
    <text evidence="6">The sequence shown here is derived from an EMBL/GenBank/DDBJ whole genome shotgun (WGS) entry which is preliminary data.</text>
</comment>
<keyword evidence="4 5" id="KW-0131">Cell cycle</keyword>
<comment type="function">
    <text evidence="5">Participates in chromosomal partition during cell division. May act via the formation of a condensin-like complex containing Smc and ScpA that pull DNA away from mid-cell into both cell halves.</text>
</comment>
<evidence type="ECO:0000313" key="7">
    <source>
        <dbReference type="Proteomes" id="UP001623661"/>
    </source>
</evidence>
<evidence type="ECO:0000256" key="4">
    <source>
        <dbReference type="ARBA" id="ARBA00023306"/>
    </source>
</evidence>
<dbReference type="HAMAP" id="MF_01804">
    <property type="entry name" value="ScpB"/>
    <property type="match status" value="1"/>
</dbReference>
<organism evidence="6 7">
    <name type="scientific">Candidatus Clostridium radicumherbarum</name>
    <dbReference type="NCBI Taxonomy" id="3381662"/>
    <lineage>
        <taxon>Bacteria</taxon>
        <taxon>Bacillati</taxon>
        <taxon>Bacillota</taxon>
        <taxon>Clostridia</taxon>
        <taxon>Eubacteriales</taxon>
        <taxon>Clostridiaceae</taxon>
        <taxon>Clostridium</taxon>
    </lineage>
</organism>
<proteinExistence type="inferred from homology"/>
<dbReference type="InterPro" id="IPR036390">
    <property type="entry name" value="WH_DNA-bd_sf"/>
</dbReference>
<evidence type="ECO:0000256" key="3">
    <source>
        <dbReference type="ARBA" id="ARBA00022829"/>
    </source>
</evidence>
<dbReference type="PANTHER" id="PTHR34298:SF2">
    <property type="entry name" value="SEGREGATION AND CONDENSATION PROTEIN B"/>
    <property type="match status" value="1"/>
</dbReference>
<dbReference type="PIRSF" id="PIRSF019345">
    <property type="entry name" value="ScpB"/>
    <property type="match status" value="1"/>
</dbReference>
<dbReference type="InterPro" id="IPR036388">
    <property type="entry name" value="WH-like_DNA-bd_sf"/>
</dbReference>
<evidence type="ECO:0000256" key="1">
    <source>
        <dbReference type="ARBA" id="ARBA00022490"/>
    </source>
</evidence>